<proteinExistence type="predicted"/>
<reference evidence="1 2" key="1">
    <citation type="submission" date="2021-01" db="EMBL/GenBank/DDBJ databases">
        <title>Belnapia mucosa sp. nov. and Belnapia arida sp. nov., isolated from the Tabernas Desert (Almeria, Spain).</title>
        <authorList>
            <person name="Molina-Menor E."/>
            <person name="Vidal-Verdu A."/>
            <person name="Calonge A."/>
            <person name="Satari L."/>
            <person name="Pereto Magraner J."/>
            <person name="Porcar Miralles M."/>
        </authorList>
    </citation>
    <scope>NUCLEOTIDE SEQUENCE [LARGE SCALE GENOMIC DNA]</scope>
    <source>
        <strain evidence="1 2">T6</strain>
    </source>
</reference>
<keyword evidence="2" id="KW-1185">Reference proteome</keyword>
<name>A0ABS1UYL7_9PROT</name>
<protein>
    <submittedName>
        <fullName evidence="1">Antibiotic biosynthesis monooxygenase</fullName>
    </submittedName>
</protein>
<dbReference type="InterPro" id="IPR011008">
    <property type="entry name" value="Dimeric_a/b-barrel"/>
</dbReference>
<dbReference type="RefSeq" id="WP_202824247.1">
    <property type="nucleotide sequence ID" value="NZ_JAEUXJ010000001.1"/>
</dbReference>
<dbReference type="SUPFAM" id="SSF54909">
    <property type="entry name" value="Dimeric alpha+beta barrel"/>
    <property type="match status" value="2"/>
</dbReference>
<sequence>MHIMISRYAGAAGMTAEAAPKAQRGLVPILKGQPGFHGYAAFGSEQGDIVSVSIWESGAAAAAARPKIGEWISSNLTGLDQPTERFIGDVGPHAMAAPQSGGPAQSLYCMVRKAENLPSTSIQQPVIEEMLAATQRVPGFRGAYWLRSAEDQTRGASVLFFDAREHANTAHEAALAVMHKHQPDVAVRVAASGTTAVLAMA</sequence>
<accession>A0ABS1UYL7</accession>
<dbReference type="GO" id="GO:0004497">
    <property type="term" value="F:monooxygenase activity"/>
    <property type="evidence" value="ECO:0007669"/>
    <property type="project" value="UniProtKB-KW"/>
</dbReference>
<gene>
    <name evidence="1" type="ORF">JMJ55_04405</name>
</gene>
<comment type="caution">
    <text evidence="1">The sequence shown here is derived from an EMBL/GenBank/DDBJ whole genome shotgun (WGS) entry which is preliminary data.</text>
</comment>
<dbReference type="Proteomes" id="UP000606490">
    <property type="component" value="Unassembled WGS sequence"/>
</dbReference>
<evidence type="ECO:0000313" key="2">
    <source>
        <dbReference type="Proteomes" id="UP000606490"/>
    </source>
</evidence>
<dbReference type="EMBL" id="JAEUXJ010000001">
    <property type="protein sequence ID" value="MBL6454554.1"/>
    <property type="molecule type" value="Genomic_DNA"/>
</dbReference>
<keyword evidence="1" id="KW-0503">Monooxygenase</keyword>
<organism evidence="1 2">
    <name type="scientific">Belnapia mucosa</name>
    <dbReference type="NCBI Taxonomy" id="2804532"/>
    <lineage>
        <taxon>Bacteria</taxon>
        <taxon>Pseudomonadati</taxon>
        <taxon>Pseudomonadota</taxon>
        <taxon>Alphaproteobacteria</taxon>
        <taxon>Acetobacterales</taxon>
        <taxon>Roseomonadaceae</taxon>
        <taxon>Belnapia</taxon>
    </lineage>
</organism>
<keyword evidence="1" id="KW-0560">Oxidoreductase</keyword>
<evidence type="ECO:0000313" key="1">
    <source>
        <dbReference type="EMBL" id="MBL6454554.1"/>
    </source>
</evidence>